<evidence type="ECO:0000313" key="1">
    <source>
        <dbReference type="EMBL" id="VFS47070.1"/>
    </source>
</evidence>
<dbReference type="AlphaFoldDB" id="A0A484ZF20"/>
<proteinExistence type="predicted"/>
<organism evidence="1 2">
    <name type="scientific">Budvicia aquatica</name>
    <dbReference type="NCBI Taxonomy" id="82979"/>
    <lineage>
        <taxon>Bacteria</taxon>
        <taxon>Pseudomonadati</taxon>
        <taxon>Pseudomonadota</taxon>
        <taxon>Gammaproteobacteria</taxon>
        <taxon>Enterobacterales</taxon>
        <taxon>Budviciaceae</taxon>
        <taxon>Budvicia</taxon>
    </lineage>
</organism>
<evidence type="ECO:0000313" key="2">
    <source>
        <dbReference type="Proteomes" id="UP000373449"/>
    </source>
</evidence>
<name>A0A484ZF20_9GAMM</name>
<protein>
    <submittedName>
        <fullName evidence="1">Uncharacterized conserved protein</fullName>
    </submittedName>
</protein>
<dbReference type="EMBL" id="CAADJA010000002">
    <property type="protein sequence ID" value="VFS47070.1"/>
    <property type="molecule type" value="Genomic_DNA"/>
</dbReference>
<reference evidence="1 2" key="1">
    <citation type="submission" date="2019-03" db="EMBL/GenBank/DDBJ databases">
        <authorList>
            <consortium name="Pathogen Informatics"/>
        </authorList>
    </citation>
    <scope>NUCLEOTIDE SEQUENCE [LARGE SCALE GENOMIC DNA]</scope>
    <source>
        <strain evidence="1 2">NCTC12282</strain>
    </source>
</reference>
<accession>A0A484ZF20</accession>
<dbReference type="Proteomes" id="UP000373449">
    <property type="component" value="Unassembled WGS sequence"/>
</dbReference>
<sequence length="34" mass="4102">MTTENIQLVRVYDVPEPALENSFLVDRLWPRRDK</sequence>
<gene>
    <name evidence="1" type="ORF">NCTC12282_02004</name>
</gene>